<dbReference type="AlphaFoldDB" id="A0A3A1R184"/>
<feature type="domain" description="GAPS4 PD-(D/E)XK nuclease" evidence="1">
    <location>
        <begin position="1"/>
        <end position="163"/>
    </location>
</feature>
<sequence length="311" mass="36777">MSEQQQFEGEKWTTQTIKILRELGWTQEGTSNFDIKCSFKTAHGSNEAKERKNDHGVDSLFSYFDPFLQQELNVLVESKKRVWSGISKSTISSFINQLRTTIECANVSEKLHELGVNGVDTGLLMVWCNEVEKYDYEKIKEYLSEIEIPSKTKPITIYVATNHEILKWTSLIEYKKKLESESKEFNFFFPSDYYRKFKSMSIQKNYVNLVQLYSSYIFGKSTREVRHSNGSFIQNVNHIFFYAEPTKKELEFMYQLVSEFQIEDADELQIHMYGDQSQSREHIDAFIRERKEIIKRNNSNLEIKVDYMDEF</sequence>
<proteinExistence type="predicted"/>
<evidence type="ECO:0000313" key="3">
    <source>
        <dbReference type="Proteomes" id="UP000265801"/>
    </source>
</evidence>
<dbReference type="EMBL" id="QXIR01000007">
    <property type="protein sequence ID" value="RIW35643.1"/>
    <property type="molecule type" value="Genomic_DNA"/>
</dbReference>
<organism evidence="2 3">
    <name type="scientific">Bacillus salacetis</name>
    <dbReference type="NCBI Taxonomy" id="2315464"/>
    <lineage>
        <taxon>Bacteria</taxon>
        <taxon>Bacillati</taxon>
        <taxon>Bacillota</taxon>
        <taxon>Bacilli</taxon>
        <taxon>Bacillales</taxon>
        <taxon>Bacillaceae</taxon>
        <taxon>Bacillus</taxon>
    </lineage>
</organism>
<gene>
    <name evidence="2" type="ORF">D3H55_07095</name>
</gene>
<name>A0A3A1R184_9BACI</name>
<dbReference type="Proteomes" id="UP000265801">
    <property type="component" value="Unassembled WGS sequence"/>
</dbReference>
<dbReference type="InterPro" id="IPR058873">
    <property type="entry name" value="PDDEXK_GAPS4"/>
</dbReference>
<evidence type="ECO:0000259" key="1">
    <source>
        <dbReference type="Pfam" id="PF26115"/>
    </source>
</evidence>
<comment type="caution">
    <text evidence="2">The sequence shown here is derived from an EMBL/GenBank/DDBJ whole genome shotgun (WGS) entry which is preliminary data.</text>
</comment>
<reference evidence="2 3" key="1">
    <citation type="submission" date="2018-09" db="EMBL/GenBank/DDBJ databases">
        <title>Bacillus saliacetes sp. nov., isolated from Thai shrimp paste (Ka-pi).</title>
        <authorList>
            <person name="Daroonpunt R."/>
            <person name="Tanasupawat S."/>
            <person name="Yiamsombut S."/>
        </authorList>
    </citation>
    <scope>NUCLEOTIDE SEQUENCE [LARGE SCALE GENOMIC DNA]</scope>
    <source>
        <strain evidence="2 3">SKP7-4</strain>
    </source>
</reference>
<dbReference type="OrthoDB" id="2834735at2"/>
<evidence type="ECO:0000313" key="2">
    <source>
        <dbReference type="EMBL" id="RIW35643.1"/>
    </source>
</evidence>
<dbReference type="RefSeq" id="WP_119546208.1">
    <property type="nucleotide sequence ID" value="NZ_QXIR01000007.1"/>
</dbReference>
<dbReference type="Pfam" id="PF26115">
    <property type="entry name" value="PDDEXK_GAPS4"/>
    <property type="match status" value="1"/>
</dbReference>
<protein>
    <recommendedName>
        <fullName evidence="1">GAPS4 PD-(D/E)XK nuclease domain-containing protein</fullName>
    </recommendedName>
</protein>
<accession>A0A3A1R184</accession>
<keyword evidence="3" id="KW-1185">Reference proteome</keyword>